<dbReference type="EMBL" id="SACM01000004">
    <property type="protein sequence ID" value="RVT83543.1"/>
    <property type="molecule type" value="Genomic_DNA"/>
</dbReference>
<dbReference type="PANTHER" id="PTHR40112:SF1">
    <property type="entry name" value="H2HPP ISOMERASE"/>
    <property type="match status" value="1"/>
</dbReference>
<dbReference type="RefSeq" id="WP_127683507.1">
    <property type="nucleotide sequence ID" value="NZ_SACM01000004.1"/>
</dbReference>
<comment type="caution">
    <text evidence="2">The sequence shown here is derived from an EMBL/GenBank/DDBJ whole genome shotgun (WGS) entry which is preliminary data.</text>
</comment>
<dbReference type="Gene3D" id="2.60.120.10">
    <property type="entry name" value="Jelly Rolls"/>
    <property type="match status" value="1"/>
</dbReference>
<evidence type="ECO:0000259" key="1">
    <source>
        <dbReference type="Pfam" id="PF07883"/>
    </source>
</evidence>
<dbReference type="SUPFAM" id="SSF51182">
    <property type="entry name" value="RmlC-like cupins"/>
    <property type="match status" value="1"/>
</dbReference>
<dbReference type="InterPro" id="IPR014710">
    <property type="entry name" value="RmlC-like_jellyroll"/>
</dbReference>
<dbReference type="InterPro" id="IPR013096">
    <property type="entry name" value="Cupin_2"/>
</dbReference>
<dbReference type="AlphaFoldDB" id="A0A437LDV7"/>
<dbReference type="OrthoDB" id="9811153at2"/>
<dbReference type="PANTHER" id="PTHR40112">
    <property type="entry name" value="H2HPP ISOMERASE"/>
    <property type="match status" value="1"/>
</dbReference>
<evidence type="ECO:0000313" key="3">
    <source>
        <dbReference type="Proteomes" id="UP000288587"/>
    </source>
</evidence>
<protein>
    <submittedName>
        <fullName evidence="2">Cupin domain-containing protein</fullName>
    </submittedName>
</protein>
<dbReference type="InterPro" id="IPR052535">
    <property type="entry name" value="Bacilysin_H2HPP_isomerase"/>
</dbReference>
<gene>
    <name evidence="2" type="ORF">EOD73_13250</name>
</gene>
<accession>A0A437LDV7</accession>
<keyword evidence="3" id="KW-1185">Reference proteome</keyword>
<dbReference type="Proteomes" id="UP000288587">
    <property type="component" value="Unassembled WGS sequence"/>
</dbReference>
<dbReference type="InterPro" id="IPR011051">
    <property type="entry name" value="RmlC_Cupin_sf"/>
</dbReference>
<dbReference type="CDD" id="cd02238">
    <property type="entry name" value="cupin_KdgF"/>
    <property type="match status" value="1"/>
</dbReference>
<dbReference type="Pfam" id="PF07883">
    <property type="entry name" value="Cupin_2"/>
    <property type="match status" value="1"/>
</dbReference>
<feature type="domain" description="Cupin type-2" evidence="1">
    <location>
        <begin position="35"/>
        <end position="92"/>
    </location>
</feature>
<name>A0A437LDV7_9BURK</name>
<evidence type="ECO:0000313" key="2">
    <source>
        <dbReference type="EMBL" id="RVT83543.1"/>
    </source>
</evidence>
<organism evidence="2 3">
    <name type="scientific">Inhella crocodyli</name>
    <dbReference type="NCBI Taxonomy" id="2499851"/>
    <lineage>
        <taxon>Bacteria</taxon>
        <taxon>Pseudomonadati</taxon>
        <taxon>Pseudomonadota</taxon>
        <taxon>Betaproteobacteria</taxon>
        <taxon>Burkholderiales</taxon>
        <taxon>Sphaerotilaceae</taxon>
        <taxon>Inhella</taxon>
    </lineage>
</organism>
<dbReference type="PIRSF" id="PIRSF029883">
    <property type="entry name" value="KdgF"/>
    <property type="match status" value="1"/>
</dbReference>
<proteinExistence type="predicted"/>
<dbReference type="InterPro" id="IPR025499">
    <property type="entry name" value="KdgF"/>
</dbReference>
<sequence>MSSPYFLNDDVPWTELGDGIRRKVVAHTPQLMSVLVEFDAGAIGTPHAHDVHDQIAFCVKGSFECEVGGVKAVLRAGQAFSAPHGVMHGVKALEAGSQLLDQFSPRRDDYL</sequence>
<reference evidence="2 3" key="1">
    <citation type="submission" date="2019-01" db="EMBL/GenBank/DDBJ databases">
        <authorList>
            <person name="Chen W.-M."/>
        </authorList>
    </citation>
    <scope>NUCLEOTIDE SEQUENCE [LARGE SCALE GENOMIC DNA]</scope>
    <source>
        <strain evidence="2 3">CCP-18</strain>
    </source>
</reference>